<dbReference type="KEGG" id="hau:Haur_4601"/>
<reference evidence="9 10" key="1">
    <citation type="journal article" date="2011" name="Stand. Genomic Sci.">
        <title>Complete genome sequence of the filamentous gliding predatory bacterium Herpetosiphon aurantiacus type strain (114-95(T)).</title>
        <authorList>
            <person name="Kiss H."/>
            <person name="Nett M."/>
            <person name="Domin N."/>
            <person name="Martin K."/>
            <person name="Maresca J.A."/>
            <person name="Copeland A."/>
            <person name="Lapidus A."/>
            <person name="Lucas S."/>
            <person name="Berry K.W."/>
            <person name="Glavina Del Rio T."/>
            <person name="Dalin E."/>
            <person name="Tice H."/>
            <person name="Pitluck S."/>
            <person name="Richardson P."/>
            <person name="Bruce D."/>
            <person name="Goodwin L."/>
            <person name="Han C."/>
            <person name="Detter J.C."/>
            <person name="Schmutz J."/>
            <person name="Brettin T."/>
            <person name="Land M."/>
            <person name="Hauser L."/>
            <person name="Kyrpides N.C."/>
            <person name="Ivanova N."/>
            <person name="Goker M."/>
            <person name="Woyke T."/>
            <person name="Klenk H.P."/>
            <person name="Bryant D.A."/>
        </authorList>
    </citation>
    <scope>NUCLEOTIDE SEQUENCE [LARGE SCALE GENOMIC DNA]</scope>
    <source>
        <strain evidence="10">ATCC 23779 / DSM 785 / 114-95</strain>
    </source>
</reference>
<keyword evidence="5 7" id="KW-1133">Transmembrane helix</keyword>
<dbReference type="InterPro" id="IPR050366">
    <property type="entry name" value="BP-dependent_transpt_permease"/>
</dbReference>
<evidence type="ECO:0000256" key="7">
    <source>
        <dbReference type="RuleBase" id="RU363032"/>
    </source>
</evidence>
<evidence type="ECO:0000256" key="3">
    <source>
        <dbReference type="ARBA" id="ARBA00022475"/>
    </source>
</evidence>
<evidence type="ECO:0000313" key="10">
    <source>
        <dbReference type="Proteomes" id="UP000000787"/>
    </source>
</evidence>
<dbReference type="InterPro" id="IPR035906">
    <property type="entry name" value="MetI-like_sf"/>
</dbReference>
<evidence type="ECO:0000259" key="8">
    <source>
        <dbReference type="PROSITE" id="PS50928"/>
    </source>
</evidence>
<feature type="transmembrane region" description="Helical" evidence="7">
    <location>
        <begin position="218"/>
        <end position="244"/>
    </location>
</feature>
<evidence type="ECO:0000256" key="5">
    <source>
        <dbReference type="ARBA" id="ARBA00022989"/>
    </source>
</evidence>
<dbReference type="GO" id="GO:0055085">
    <property type="term" value="P:transmembrane transport"/>
    <property type="evidence" value="ECO:0007669"/>
    <property type="project" value="InterPro"/>
</dbReference>
<keyword evidence="4 7" id="KW-0812">Transmembrane</keyword>
<protein>
    <submittedName>
        <fullName evidence="9">Binding-protein-dependent transport systems inner membrane component</fullName>
    </submittedName>
</protein>
<dbReference type="BioCyc" id="HAUR316274:GHYA-4656-MONOMER"/>
<dbReference type="EMBL" id="CP000875">
    <property type="protein sequence ID" value="ABX07232.1"/>
    <property type="molecule type" value="Genomic_DNA"/>
</dbReference>
<dbReference type="Pfam" id="PF00528">
    <property type="entry name" value="BPD_transp_1"/>
    <property type="match status" value="1"/>
</dbReference>
<dbReference type="GO" id="GO:0005886">
    <property type="term" value="C:plasma membrane"/>
    <property type="evidence" value="ECO:0007669"/>
    <property type="project" value="UniProtKB-SubCell"/>
</dbReference>
<dbReference type="InterPro" id="IPR025966">
    <property type="entry name" value="OppC_N"/>
</dbReference>
<dbReference type="CDD" id="cd06261">
    <property type="entry name" value="TM_PBP2"/>
    <property type="match status" value="1"/>
</dbReference>
<dbReference type="SUPFAM" id="SSF161098">
    <property type="entry name" value="MetI-like"/>
    <property type="match status" value="1"/>
</dbReference>
<evidence type="ECO:0000256" key="2">
    <source>
        <dbReference type="ARBA" id="ARBA00022448"/>
    </source>
</evidence>
<evidence type="ECO:0000313" key="9">
    <source>
        <dbReference type="EMBL" id="ABX07232.1"/>
    </source>
</evidence>
<dbReference type="Pfam" id="PF12911">
    <property type="entry name" value="OppC_N"/>
    <property type="match status" value="1"/>
</dbReference>
<dbReference type="STRING" id="316274.Haur_4601"/>
<comment type="similarity">
    <text evidence="7">Belongs to the binding-protein-dependent transport system permease family.</text>
</comment>
<dbReference type="AlphaFoldDB" id="A9B0L4"/>
<dbReference type="eggNOG" id="COG1173">
    <property type="taxonomic scope" value="Bacteria"/>
</dbReference>
<feature type="transmembrane region" description="Helical" evidence="7">
    <location>
        <begin position="286"/>
        <end position="306"/>
    </location>
</feature>
<name>A9B0L4_HERA2</name>
<feature type="transmembrane region" description="Helical" evidence="7">
    <location>
        <begin position="7"/>
        <end position="28"/>
    </location>
</feature>
<dbReference type="InterPro" id="IPR000515">
    <property type="entry name" value="MetI-like"/>
</dbReference>
<dbReference type="PROSITE" id="PS50928">
    <property type="entry name" value="ABC_TM1"/>
    <property type="match status" value="1"/>
</dbReference>
<feature type="transmembrane region" description="Helical" evidence="7">
    <location>
        <begin position="84"/>
        <end position="109"/>
    </location>
</feature>
<feature type="transmembrane region" description="Helical" evidence="7">
    <location>
        <begin position="159"/>
        <end position="180"/>
    </location>
</feature>
<evidence type="ECO:0000256" key="1">
    <source>
        <dbReference type="ARBA" id="ARBA00004651"/>
    </source>
</evidence>
<dbReference type="Gene3D" id="1.10.3720.10">
    <property type="entry name" value="MetI-like"/>
    <property type="match status" value="1"/>
</dbReference>
<dbReference type="HOGENOM" id="CLU_028518_5_0_0"/>
<dbReference type="Proteomes" id="UP000000787">
    <property type="component" value="Chromosome"/>
</dbReference>
<organism evidence="9 10">
    <name type="scientific">Herpetosiphon aurantiacus (strain ATCC 23779 / DSM 785 / 114-95)</name>
    <dbReference type="NCBI Taxonomy" id="316274"/>
    <lineage>
        <taxon>Bacteria</taxon>
        <taxon>Bacillati</taxon>
        <taxon>Chloroflexota</taxon>
        <taxon>Chloroflexia</taxon>
        <taxon>Herpetosiphonales</taxon>
        <taxon>Herpetosiphonaceae</taxon>
        <taxon>Herpetosiphon</taxon>
    </lineage>
</organism>
<gene>
    <name evidence="9" type="ordered locus">Haur_4601</name>
</gene>
<accession>A9B0L4</accession>
<dbReference type="PANTHER" id="PTHR43386:SF1">
    <property type="entry name" value="D,D-DIPEPTIDE TRANSPORT SYSTEM PERMEASE PROTEIN DDPC-RELATED"/>
    <property type="match status" value="1"/>
</dbReference>
<feature type="domain" description="ABC transmembrane type-1" evidence="8">
    <location>
        <begin position="81"/>
        <end position="308"/>
    </location>
</feature>
<keyword evidence="3" id="KW-1003">Cell membrane</keyword>
<proteinExistence type="inferred from homology"/>
<feature type="transmembrane region" description="Helical" evidence="7">
    <location>
        <begin position="116"/>
        <end position="139"/>
    </location>
</feature>
<evidence type="ECO:0000256" key="4">
    <source>
        <dbReference type="ARBA" id="ARBA00022692"/>
    </source>
</evidence>
<sequence length="345" mass="37868">MFKNLPLTFGLSIVGLMLLIAIFGPSLAPHDPVEEHRAFRYEGQLYGGPPMAALPPFSHPEYPLGFDDISRDLLSRLLWAVRPTLVLCTIIAAVRLLLGLVVGGVVGFLGPRVASWLDTITTITSSLPILIVALGYLIWTGGSAVIVYQGVRPITANNAGLTAFIVALCMTGWVNSASVVQGYVQKILHAPYLESAQAIGLNRWQITRRYILPQVWPLLPMLLASELTAVTLIVAELGYLGYYIGGSYIYTDKTTDSPLPDIVKQKAGQPELGQMLSDFFGQYSRAPWVSIFAGLLMVLLLVGFTLTSEGLRRSLDITRPRRWSWRNLLPRKTSKTSKSKLNQAA</sequence>
<keyword evidence="2 7" id="KW-0813">Transport</keyword>
<dbReference type="PANTHER" id="PTHR43386">
    <property type="entry name" value="OLIGOPEPTIDE TRANSPORT SYSTEM PERMEASE PROTEIN APPC"/>
    <property type="match status" value="1"/>
</dbReference>
<dbReference type="InParanoid" id="A9B0L4"/>
<comment type="subcellular location">
    <subcellularLocation>
        <location evidence="1 7">Cell membrane</location>
        <topology evidence="1 7">Multi-pass membrane protein</topology>
    </subcellularLocation>
</comment>
<keyword evidence="6 7" id="KW-0472">Membrane</keyword>
<keyword evidence="10" id="KW-1185">Reference proteome</keyword>
<evidence type="ECO:0000256" key="6">
    <source>
        <dbReference type="ARBA" id="ARBA00023136"/>
    </source>
</evidence>